<feature type="domain" description="SnoaL-like" evidence="1">
    <location>
        <begin position="9"/>
        <end position="86"/>
    </location>
</feature>
<name>A0A5N7C804_PETAA</name>
<dbReference type="EMBL" id="SPNV01000042">
    <property type="protein sequence ID" value="KAF5863915.1"/>
    <property type="molecule type" value="Genomic_DNA"/>
</dbReference>
<dbReference type="InterPro" id="IPR032710">
    <property type="entry name" value="NTF2-like_dom_sf"/>
</dbReference>
<dbReference type="InterPro" id="IPR037401">
    <property type="entry name" value="SnoaL-like"/>
</dbReference>
<dbReference type="Gene3D" id="3.10.450.50">
    <property type="match status" value="1"/>
</dbReference>
<protein>
    <recommendedName>
        <fullName evidence="1">SnoaL-like domain-containing protein</fullName>
    </recommendedName>
</protein>
<evidence type="ECO:0000313" key="4">
    <source>
        <dbReference type="Proteomes" id="UP000541154"/>
    </source>
</evidence>
<dbReference type="Pfam" id="PF12680">
    <property type="entry name" value="SnoaL_2"/>
    <property type="match status" value="1"/>
</dbReference>
<evidence type="ECO:0000313" key="2">
    <source>
        <dbReference type="EMBL" id="KAE8390119.1"/>
    </source>
</evidence>
<dbReference type="Proteomes" id="UP000541154">
    <property type="component" value="Unassembled WGS sequence"/>
</dbReference>
<evidence type="ECO:0000259" key="1">
    <source>
        <dbReference type="Pfam" id="PF12680"/>
    </source>
</evidence>
<evidence type="ECO:0000313" key="3">
    <source>
        <dbReference type="EMBL" id="KAF5863915.1"/>
    </source>
</evidence>
<reference evidence="3 4" key="1">
    <citation type="submission" date="2019-04" db="EMBL/GenBank/DDBJ databases">
        <title>Aspergillus burnettii sp. nov., novel species from soil in southeast Queensland.</title>
        <authorList>
            <person name="Gilchrist C.L.M."/>
            <person name="Pitt J.I."/>
            <person name="Lange L."/>
            <person name="Lacey H.J."/>
            <person name="Vuong D."/>
            <person name="Midgley D.J."/>
            <person name="Greenfield P."/>
            <person name="Bradbury M."/>
            <person name="Lacey E."/>
            <person name="Busk P.K."/>
            <person name="Pilgaard B."/>
            <person name="Chooi Y.H."/>
            <person name="Piggott A.M."/>
        </authorList>
    </citation>
    <scope>NUCLEOTIDE SEQUENCE [LARGE SCALE GENOMIC DNA]</scope>
    <source>
        <strain evidence="3 4">FRR 5400</strain>
    </source>
</reference>
<reference evidence="2" key="2">
    <citation type="submission" date="2019-04" db="EMBL/GenBank/DDBJ databases">
        <title>Friends and foes A comparative genomics studyof 23 Aspergillus species from section Flavi.</title>
        <authorList>
            <consortium name="DOE Joint Genome Institute"/>
            <person name="Kjaerbolling I."/>
            <person name="Vesth T."/>
            <person name="Frisvad J.C."/>
            <person name="Nybo J.L."/>
            <person name="Theobald S."/>
            <person name="Kildgaard S."/>
            <person name="Isbrandt T."/>
            <person name="Kuo A."/>
            <person name="Sato A."/>
            <person name="Lyhne E.K."/>
            <person name="Kogle M.E."/>
            <person name="Wiebenga A."/>
            <person name="Kun R.S."/>
            <person name="Lubbers R.J."/>
            <person name="Makela M.R."/>
            <person name="Barry K."/>
            <person name="Chovatia M."/>
            <person name="Clum A."/>
            <person name="Daum C."/>
            <person name="Haridas S."/>
            <person name="He G."/>
            <person name="LaButti K."/>
            <person name="Lipzen A."/>
            <person name="Mondo S."/>
            <person name="Riley R."/>
            <person name="Salamov A."/>
            <person name="Simmons B.A."/>
            <person name="Magnuson J.K."/>
            <person name="Henrissat B."/>
            <person name="Mortensen U.H."/>
            <person name="Larsen T.O."/>
            <person name="Devries R.P."/>
            <person name="Grigoriev I.V."/>
            <person name="Machida M."/>
            <person name="Baker S.E."/>
            <person name="Andersen M.R."/>
        </authorList>
    </citation>
    <scope>NUCLEOTIDE SEQUENCE [LARGE SCALE GENOMIC DNA]</scope>
    <source>
        <strain evidence="2">IBT 14317</strain>
    </source>
</reference>
<keyword evidence="4" id="KW-1185">Reference proteome</keyword>
<gene>
    <name evidence="2" type="ORF">BDV23DRAFT_155924</name>
    <name evidence="3" type="ORF">ETB97_009022</name>
</gene>
<organism evidence="2">
    <name type="scientific">Petromyces alliaceus</name>
    <name type="common">Aspergillus alliaceus</name>
    <dbReference type="NCBI Taxonomy" id="209559"/>
    <lineage>
        <taxon>Eukaryota</taxon>
        <taxon>Fungi</taxon>
        <taxon>Dikarya</taxon>
        <taxon>Ascomycota</taxon>
        <taxon>Pezizomycotina</taxon>
        <taxon>Eurotiomycetes</taxon>
        <taxon>Eurotiomycetidae</taxon>
        <taxon>Eurotiales</taxon>
        <taxon>Aspergillaceae</taxon>
        <taxon>Aspergillus</taxon>
        <taxon>Aspergillus subgen. Circumdati</taxon>
    </lineage>
</organism>
<dbReference type="SUPFAM" id="SSF54427">
    <property type="entry name" value="NTF2-like"/>
    <property type="match status" value="1"/>
</dbReference>
<accession>A0A8H6ACT1</accession>
<dbReference type="AlphaFoldDB" id="A0A5N7C804"/>
<sequence length="125" mass="14388">MDLKQRAETFLTAIVNKRETASIEDLLHPDIQFTHNDMPPMSKSAFLEFWPQVLHRSPRFNVQIRDVIAEGLRVWVYSRVEGRFGGGVLDDVHMLLFDDHGLLIRSRGIQREVEGKMDGKDAKLS</sequence>
<dbReference type="EMBL" id="ML735258">
    <property type="protein sequence ID" value="KAE8390119.1"/>
    <property type="molecule type" value="Genomic_DNA"/>
</dbReference>
<proteinExistence type="predicted"/>
<accession>A0A5N7C804</accession>
<dbReference type="OrthoDB" id="4469620at2759"/>
<dbReference type="Proteomes" id="UP000326877">
    <property type="component" value="Unassembled WGS sequence"/>
</dbReference>